<protein>
    <submittedName>
        <fullName evidence="2">Uncharacterized protein</fullName>
    </submittedName>
</protein>
<dbReference type="Proteomes" id="UP000070700">
    <property type="component" value="Unassembled WGS sequence"/>
</dbReference>
<evidence type="ECO:0000313" key="2">
    <source>
        <dbReference type="EMBL" id="KUJ09750.1"/>
    </source>
</evidence>
<name>A0A132BBF2_MOLSC</name>
<keyword evidence="3" id="KW-1185">Reference proteome</keyword>
<keyword evidence="1" id="KW-0732">Signal</keyword>
<feature type="signal peptide" evidence="1">
    <location>
        <begin position="1"/>
        <end position="18"/>
    </location>
</feature>
<dbReference type="KEGG" id="psco:LY89DRAFT_690164"/>
<evidence type="ECO:0000313" key="3">
    <source>
        <dbReference type="Proteomes" id="UP000070700"/>
    </source>
</evidence>
<gene>
    <name evidence="2" type="ORF">LY89DRAFT_690164</name>
</gene>
<dbReference type="EMBL" id="KQ947431">
    <property type="protein sequence ID" value="KUJ09750.1"/>
    <property type="molecule type" value="Genomic_DNA"/>
</dbReference>
<dbReference type="GeneID" id="28825770"/>
<sequence>MASTLLFLLSSLLSIGRALPNVTAIQIDAGTCQAFPNSFHGAGDNADAFVFHPDQADNLALNGLTTGIYGTNLVAYPNSATDPPTPTIFCCDRGGTILDGFGVQSLLLPTNRTNDEELGYLESGSKPETYTLEVNGTALDGVYLGKGNVTTWGFRKGSGDMKDLWLVRLLAPSPTMRRRGEDGGVVLYDGEVKGFLKVVGWVAP</sequence>
<proteinExistence type="predicted"/>
<dbReference type="RefSeq" id="XP_018064105.1">
    <property type="nucleotide sequence ID" value="XM_018216044.1"/>
</dbReference>
<dbReference type="OrthoDB" id="3545468at2759"/>
<evidence type="ECO:0000256" key="1">
    <source>
        <dbReference type="SAM" id="SignalP"/>
    </source>
</evidence>
<feature type="chain" id="PRO_5007288052" evidence="1">
    <location>
        <begin position="19"/>
        <end position="204"/>
    </location>
</feature>
<reference evidence="2 3" key="1">
    <citation type="submission" date="2015-10" db="EMBL/GenBank/DDBJ databases">
        <title>Full genome of DAOMC 229536 Phialocephala scopiformis, a fungal endophyte of spruce producing the potent anti-insectan compound rugulosin.</title>
        <authorList>
            <consortium name="DOE Joint Genome Institute"/>
            <person name="Walker A.K."/>
            <person name="Frasz S.L."/>
            <person name="Seifert K.A."/>
            <person name="Miller J.D."/>
            <person name="Mondo S.J."/>
            <person name="Labutti K."/>
            <person name="Lipzen A."/>
            <person name="Dockter R."/>
            <person name="Kennedy M."/>
            <person name="Grigoriev I.V."/>
            <person name="Spatafora J.W."/>
        </authorList>
    </citation>
    <scope>NUCLEOTIDE SEQUENCE [LARGE SCALE GENOMIC DNA]</scope>
    <source>
        <strain evidence="2 3">CBS 120377</strain>
    </source>
</reference>
<accession>A0A132BBF2</accession>
<organism evidence="2 3">
    <name type="scientific">Mollisia scopiformis</name>
    <name type="common">Conifer needle endophyte fungus</name>
    <name type="synonym">Phialocephala scopiformis</name>
    <dbReference type="NCBI Taxonomy" id="149040"/>
    <lineage>
        <taxon>Eukaryota</taxon>
        <taxon>Fungi</taxon>
        <taxon>Dikarya</taxon>
        <taxon>Ascomycota</taxon>
        <taxon>Pezizomycotina</taxon>
        <taxon>Leotiomycetes</taxon>
        <taxon>Helotiales</taxon>
        <taxon>Mollisiaceae</taxon>
        <taxon>Mollisia</taxon>
    </lineage>
</organism>
<dbReference type="InParanoid" id="A0A132BBF2"/>
<dbReference type="AlphaFoldDB" id="A0A132BBF2"/>